<comment type="caution">
    <text evidence="2">The sequence shown here is derived from an EMBL/GenBank/DDBJ whole genome shotgun (WGS) entry which is preliminary data.</text>
</comment>
<proteinExistence type="predicted"/>
<dbReference type="Proteomes" id="UP000821837">
    <property type="component" value="Chromosome 11"/>
</dbReference>
<reference evidence="2" key="1">
    <citation type="journal article" date="2020" name="Cell">
        <title>Large-Scale Comparative Analyses of Tick Genomes Elucidate Their Genetic Diversity and Vector Capacities.</title>
        <authorList>
            <consortium name="Tick Genome and Microbiome Consortium (TIGMIC)"/>
            <person name="Jia N."/>
            <person name="Wang J."/>
            <person name="Shi W."/>
            <person name="Du L."/>
            <person name="Sun Y."/>
            <person name="Zhan W."/>
            <person name="Jiang J.F."/>
            <person name="Wang Q."/>
            <person name="Zhang B."/>
            <person name="Ji P."/>
            <person name="Bell-Sakyi L."/>
            <person name="Cui X.M."/>
            <person name="Yuan T.T."/>
            <person name="Jiang B.G."/>
            <person name="Yang W.F."/>
            <person name="Lam T.T."/>
            <person name="Chang Q.C."/>
            <person name="Ding S.J."/>
            <person name="Wang X.J."/>
            <person name="Zhu J.G."/>
            <person name="Ruan X.D."/>
            <person name="Zhao L."/>
            <person name="Wei J.T."/>
            <person name="Ye R.Z."/>
            <person name="Que T.C."/>
            <person name="Du C.H."/>
            <person name="Zhou Y.H."/>
            <person name="Cheng J.X."/>
            <person name="Dai P.F."/>
            <person name="Guo W.B."/>
            <person name="Han X.H."/>
            <person name="Huang E.J."/>
            <person name="Li L.F."/>
            <person name="Wei W."/>
            <person name="Gao Y.C."/>
            <person name="Liu J.Z."/>
            <person name="Shao H.Z."/>
            <person name="Wang X."/>
            <person name="Wang C.C."/>
            <person name="Yang T.C."/>
            <person name="Huo Q.B."/>
            <person name="Li W."/>
            <person name="Chen H.Y."/>
            <person name="Chen S.E."/>
            <person name="Zhou L.G."/>
            <person name="Ni X.B."/>
            <person name="Tian J.H."/>
            <person name="Sheng Y."/>
            <person name="Liu T."/>
            <person name="Pan Y.S."/>
            <person name="Xia L.Y."/>
            <person name="Li J."/>
            <person name="Zhao F."/>
            <person name="Cao W.C."/>
        </authorList>
    </citation>
    <scope>NUCLEOTIDE SEQUENCE</scope>
    <source>
        <strain evidence="2">Rsan-2018</strain>
    </source>
</reference>
<gene>
    <name evidence="2" type="ORF">HPB52_021599</name>
</gene>
<reference evidence="2" key="2">
    <citation type="submission" date="2021-09" db="EMBL/GenBank/DDBJ databases">
        <authorList>
            <person name="Jia N."/>
            <person name="Wang J."/>
            <person name="Shi W."/>
            <person name="Du L."/>
            <person name="Sun Y."/>
            <person name="Zhan W."/>
            <person name="Jiang J."/>
            <person name="Wang Q."/>
            <person name="Zhang B."/>
            <person name="Ji P."/>
            <person name="Sakyi L.B."/>
            <person name="Cui X."/>
            <person name="Yuan T."/>
            <person name="Jiang B."/>
            <person name="Yang W."/>
            <person name="Lam T.T.-Y."/>
            <person name="Chang Q."/>
            <person name="Ding S."/>
            <person name="Wang X."/>
            <person name="Zhu J."/>
            <person name="Ruan X."/>
            <person name="Zhao L."/>
            <person name="Wei J."/>
            <person name="Que T."/>
            <person name="Du C."/>
            <person name="Cheng J."/>
            <person name="Dai P."/>
            <person name="Han X."/>
            <person name="Huang E."/>
            <person name="Gao Y."/>
            <person name="Liu J."/>
            <person name="Shao H."/>
            <person name="Ye R."/>
            <person name="Li L."/>
            <person name="Wei W."/>
            <person name="Wang X."/>
            <person name="Wang C."/>
            <person name="Huo Q."/>
            <person name="Li W."/>
            <person name="Guo W."/>
            <person name="Chen H."/>
            <person name="Chen S."/>
            <person name="Zhou L."/>
            <person name="Zhou L."/>
            <person name="Ni X."/>
            <person name="Tian J."/>
            <person name="Zhou Y."/>
            <person name="Sheng Y."/>
            <person name="Liu T."/>
            <person name="Pan Y."/>
            <person name="Xia L."/>
            <person name="Li J."/>
            <person name="Zhao F."/>
            <person name="Cao W."/>
        </authorList>
    </citation>
    <scope>NUCLEOTIDE SEQUENCE</scope>
    <source>
        <strain evidence="2">Rsan-2018</strain>
        <tissue evidence="2">Larvae</tissue>
    </source>
</reference>
<evidence type="ECO:0000256" key="1">
    <source>
        <dbReference type="SAM" id="MobiDB-lite"/>
    </source>
</evidence>
<sequence>MVEYYRRRRLEASSSNNPPSSEEELQQLLKYLRIGVECREQTTYQRRVSYSSEQQTSGSRKNLPTASAAVLNNSALTKEEACLFCQKSHSTLDCDASIPDSEKKASSVDNWLLLQVYNQGTSGKRST</sequence>
<keyword evidence="3" id="KW-1185">Reference proteome</keyword>
<evidence type="ECO:0000313" key="2">
    <source>
        <dbReference type="EMBL" id="KAH7973102.1"/>
    </source>
</evidence>
<accession>A0A9D4QAZ9</accession>
<dbReference type="AlphaFoldDB" id="A0A9D4QAZ9"/>
<feature type="region of interest" description="Disordered" evidence="1">
    <location>
        <begin position="1"/>
        <end position="24"/>
    </location>
</feature>
<evidence type="ECO:0000313" key="3">
    <source>
        <dbReference type="Proteomes" id="UP000821837"/>
    </source>
</evidence>
<protein>
    <submittedName>
        <fullName evidence="2">Uncharacterized protein</fullName>
    </submittedName>
</protein>
<name>A0A9D4QAZ9_RHISA</name>
<dbReference type="EMBL" id="JABSTV010001247">
    <property type="protein sequence ID" value="KAH7973102.1"/>
    <property type="molecule type" value="Genomic_DNA"/>
</dbReference>
<organism evidence="2 3">
    <name type="scientific">Rhipicephalus sanguineus</name>
    <name type="common">Brown dog tick</name>
    <name type="synonym">Ixodes sanguineus</name>
    <dbReference type="NCBI Taxonomy" id="34632"/>
    <lineage>
        <taxon>Eukaryota</taxon>
        <taxon>Metazoa</taxon>
        <taxon>Ecdysozoa</taxon>
        <taxon>Arthropoda</taxon>
        <taxon>Chelicerata</taxon>
        <taxon>Arachnida</taxon>
        <taxon>Acari</taxon>
        <taxon>Parasitiformes</taxon>
        <taxon>Ixodida</taxon>
        <taxon>Ixodoidea</taxon>
        <taxon>Ixodidae</taxon>
        <taxon>Rhipicephalinae</taxon>
        <taxon>Rhipicephalus</taxon>
        <taxon>Rhipicephalus</taxon>
    </lineage>
</organism>